<dbReference type="GO" id="GO:0016747">
    <property type="term" value="F:acyltransferase activity, transferring groups other than amino-acyl groups"/>
    <property type="evidence" value="ECO:0007669"/>
    <property type="project" value="InterPro"/>
</dbReference>
<reference evidence="2 3" key="1">
    <citation type="submission" date="2016-10" db="EMBL/GenBank/DDBJ databases">
        <authorList>
            <person name="de Groot N.N."/>
        </authorList>
    </citation>
    <scope>NUCLEOTIDE SEQUENCE [LARGE SCALE GENOMIC DNA]</scope>
    <source>
        <strain evidence="2 3">OK461</strain>
    </source>
</reference>
<evidence type="ECO:0000313" key="3">
    <source>
        <dbReference type="Proteomes" id="UP000181942"/>
    </source>
</evidence>
<organism evidence="2 3">
    <name type="scientific">Streptomyces mirabilis</name>
    <dbReference type="NCBI Taxonomy" id="68239"/>
    <lineage>
        <taxon>Bacteria</taxon>
        <taxon>Bacillati</taxon>
        <taxon>Actinomycetota</taxon>
        <taxon>Actinomycetes</taxon>
        <taxon>Kitasatosporales</taxon>
        <taxon>Streptomycetaceae</taxon>
        <taxon>Streptomyces</taxon>
    </lineage>
</organism>
<accession>A0A1I2VNM8</accession>
<sequence>MISLRELTLADAAAVRRIYSDTSVKYLPRTAMTAESAVSWVTGRIAERHAVPRTLYCFGIDHSDGLVGVVKLNPARTSAALSYILREDVWGHGYATKAVALVLDFASTTLGLASVCAKHHPDNHASGRVLTKLSTVTYMTADTNPASRSPEVITYSRNLRPTRFDVLMRGGYLVASRTYNWALSDDM</sequence>
<dbReference type="EMBL" id="FONR01000032">
    <property type="protein sequence ID" value="SFG89857.1"/>
    <property type="molecule type" value="Genomic_DNA"/>
</dbReference>
<evidence type="ECO:0000313" key="2">
    <source>
        <dbReference type="EMBL" id="SFG89857.1"/>
    </source>
</evidence>
<dbReference type="RefSeq" id="WP_075033000.1">
    <property type="nucleotide sequence ID" value="NZ_FONR01000032.1"/>
</dbReference>
<dbReference type="Proteomes" id="UP000181942">
    <property type="component" value="Unassembled WGS sequence"/>
</dbReference>
<dbReference type="Gene3D" id="3.40.630.30">
    <property type="match status" value="1"/>
</dbReference>
<dbReference type="Pfam" id="PF13302">
    <property type="entry name" value="Acetyltransf_3"/>
    <property type="match status" value="1"/>
</dbReference>
<dbReference type="InterPro" id="IPR016181">
    <property type="entry name" value="Acyl_CoA_acyltransferase"/>
</dbReference>
<gene>
    <name evidence="2" type="ORF">SAMN02787118_13256</name>
</gene>
<evidence type="ECO:0000259" key="1">
    <source>
        <dbReference type="Pfam" id="PF13302"/>
    </source>
</evidence>
<dbReference type="InterPro" id="IPR000182">
    <property type="entry name" value="GNAT_dom"/>
</dbReference>
<dbReference type="InterPro" id="IPR051531">
    <property type="entry name" value="N-acetyltransferase"/>
</dbReference>
<name>A0A1I2VNM8_9ACTN</name>
<dbReference type="SUPFAM" id="SSF55729">
    <property type="entry name" value="Acyl-CoA N-acyltransferases (Nat)"/>
    <property type="match status" value="1"/>
</dbReference>
<proteinExistence type="predicted"/>
<dbReference type="OrthoDB" id="9132139at2"/>
<feature type="domain" description="N-acetyltransferase" evidence="1">
    <location>
        <begin position="4"/>
        <end position="133"/>
    </location>
</feature>
<dbReference type="AlphaFoldDB" id="A0A1I2VNM8"/>
<keyword evidence="2" id="KW-0808">Transferase</keyword>
<dbReference type="PANTHER" id="PTHR43792">
    <property type="entry name" value="GNAT FAMILY, PUTATIVE (AFU_ORTHOLOGUE AFUA_3G00765)-RELATED-RELATED"/>
    <property type="match status" value="1"/>
</dbReference>
<protein>
    <submittedName>
        <fullName evidence="2">Ribosomal-protein-alanine N-acetyltransferase</fullName>
    </submittedName>
</protein>